<gene>
    <name evidence="1" type="ORF">FKV24_000050</name>
</gene>
<name>A0A508B8G8_9GAMM</name>
<evidence type="ECO:0000313" key="1">
    <source>
        <dbReference type="EMBL" id="KAB8198840.1"/>
    </source>
</evidence>
<evidence type="ECO:0000313" key="2">
    <source>
        <dbReference type="Proteomes" id="UP000320431"/>
    </source>
</evidence>
<dbReference type="AlphaFoldDB" id="A0A508B8G8"/>
<dbReference type="EMBL" id="VICD02000002">
    <property type="protein sequence ID" value="KAB8198840.1"/>
    <property type="molecule type" value="Genomic_DNA"/>
</dbReference>
<reference evidence="1 2" key="1">
    <citation type="submission" date="2019-10" db="EMBL/GenBank/DDBJ databases">
        <title>Lysobacter alkalisoli sp. nov., isolated from saline-alkaline soil.</title>
        <authorList>
            <person name="Sun J.-Q."/>
        </authorList>
    </citation>
    <scope>NUCLEOTIDE SEQUENCE [LARGE SCALE GENOMIC DNA]</scope>
    <source>
        <strain evidence="1 2">KCTC 42381</strain>
    </source>
</reference>
<dbReference type="Proteomes" id="UP000320431">
    <property type="component" value="Unassembled WGS sequence"/>
</dbReference>
<dbReference type="SUPFAM" id="SSF63825">
    <property type="entry name" value="YWTD domain"/>
    <property type="match status" value="1"/>
</dbReference>
<sequence length="155" mass="17402">MLERSFESVDGYSSREIYTVGWEGEIWRFDGSQWQPARSLTDLALHKVVCAPDGTVYAAGSEGVVIAGRGNQWRLVEHGVTEEDIWGLAWFGGALYLSTMQMLYRLDRERLVAVDFGDCDMPSTCHHLSAADGVLWSIGAQDVMQFDGSEWSRIY</sequence>
<comment type="caution">
    <text evidence="1">The sequence shown here is derived from an EMBL/GenBank/DDBJ whole genome shotgun (WGS) entry which is preliminary data.</text>
</comment>
<organism evidence="1 2">
    <name type="scientific">Marilutibacter maris</name>
    <dbReference type="NCBI Taxonomy" id="1605891"/>
    <lineage>
        <taxon>Bacteria</taxon>
        <taxon>Pseudomonadati</taxon>
        <taxon>Pseudomonadota</taxon>
        <taxon>Gammaproteobacteria</taxon>
        <taxon>Lysobacterales</taxon>
        <taxon>Lysobacteraceae</taxon>
        <taxon>Marilutibacter</taxon>
    </lineage>
</organism>
<accession>A0A508B8G8</accession>
<proteinExistence type="predicted"/>
<protein>
    <submittedName>
        <fullName evidence="1">Uncharacterized protein</fullName>
    </submittedName>
</protein>